<dbReference type="RefSeq" id="WP_144425831.1">
    <property type="nucleotide sequence ID" value="NZ_BAAAEB010000026.1"/>
</dbReference>
<reference evidence="2 3" key="1">
    <citation type="submission" date="2020-05" db="EMBL/GenBank/DDBJ databases">
        <title>MicrobeNet Type strains.</title>
        <authorList>
            <person name="Nicholson A.C."/>
        </authorList>
    </citation>
    <scope>NUCLEOTIDE SEQUENCE [LARGE SCALE GENOMIC DNA]</scope>
    <source>
        <strain evidence="2 3">ATCC 700815</strain>
    </source>
</reference>
<keyword evidence="1" id="KW-0472">Membrane</keyword>
<proteinExistence type="predicted"/>
<accession>A0A849BFM2</accession>
<sequence>MHRHLSNALTTAGTTITQGAINWESKVVKHLAVISAAGLAGATALYSSPSKMAALGAVTYFLVGLLIAATMVSIYFVRLIYSGCFSRGLIAVICNLSRLGAAKPPSWLIVLIGVDWLLAGCSIASFVLGVVRLTVVV</sequence>
<feature type="transmembrane region" description="Helical" evidence="1">
    <location>
        <begin position="27"/>
        <end position="46"/>
    </location>
</feature>
<evidence type="ECO:0000313" key="3">
    <source>
        <dbReference type="Proteomes" id="UP000542973"/>
    </source>
</evidence>
<feature type="transmembrane region" description="Helical" evidence="1">
    <location>
        <begin position="84"/>
        <end position="101"/>
    </location>
</feature>
<comment type="caution">
    <text evidence="2">The sequence shown here is derived from an EMBL/GenBank/DDBJ whole genome shotgun (WGS) entry which is preliminary data.</text>
</comment>
<organism evidence="2 3">
    <name type="scientific">Cupriavidus gilardii</name>
    <dbReference type="NCBI Taxonomy" id="82541"/>
    <lineage>
        <taxon>Bacteria</taxon>
        <taxon>Pseudomonadati</taxon>
        <taxon>Pseudomonadota</taxon>
        <taxon>Betaproteobacteria</taxon>
        <taxon>Burkholderiales</taxon>
        <taxon>Burkholderiaceae</taxon>
        <taxon>Cupriavidus</taxon>
    </lineage>
</organism>
<gene>
    <name evidence="2" type="ORF">HLB16_17115</name>
</gene>
<evidence type="ECO:0000313" key="2">
    <source>
        <dbReference type="EMBL" id="NNH12593.1"/>
    </source>
</evidence>
<keyword evidence="1" id="KW-0812">Transmembrane</keyword>
<keyword evidence="1" id="KW-1133">Transmembrane helix</keyword>
<dbReference type="EMBL" id="JABEMD010000030">
    <property type="protein sequence ID" value="NNH12593.1"/>
    <property type="molecule type" value="Genomic_DNA"/>
</dbReference>
<name>A0A849BFM2_9BURK</name>
<evidence type="ECO:0000256" key="1">
    <source>
        <dbReference type="SAM" id="Phobius"/>
    </source>
</evidence>
<protein>
    <submittedName>
        <fullName evidence="2">Uncharacterized protein</fullName>
    </submittedName>
</protein>
<feature type="transmembrane region" description="Helical" evidence="1">
    <location>
        <begin position="107"/>
        <end position="131"/>
    </location>
</feature>
<feature type="transmembrane region" description="Helical" evidence="1">
    <location>
        <begin position="52"/>
        <end position="77"/>
    </location>
</feature>
<dbReference type="AlphaFoldDB" id="A0A849BFM2"/>
<dbReference type="Proteomes" id="UP000542973">
    <property type="component" value="Unassembled WGS sequence"/>
</dbReference>